<keyword evidence="1" id="KW-1133">Transmembrane helix</keyword>
<evidence type="ECO:0000256" key="1">
    <source>
        <dbReference type="SAM" id="Phobius"/>
    </source>
</evidence>
<organism evidence="2 3">
    <name type="scientific">Juglans regia</name>
    <name type="common">English walnut</name>
    <dbReference type="NCBI Taxonomy" id="51240"/>
    <lineage>
        <taxon>Eukaryota</taxon>
        <taxon>Viridiplantae</taxon>
        <taxon>Streptophyta</taxon>
        <taxon>Embryophyta</taxon>
        <taxon>Tracheophyta</taxon>
        <taxon>Spermatophyta</taxon>
        <taxon>Magnoliopsida</taxon>
        <taxon>eudicotyledons</taxon>
        <taxon>Gunneridae</taxon>
        <taxon>Pentapetalae</taxon>
        <taxon>rosids</taxon>
        <taxon>fabids</taxon>
        <taxon>Fagales</taxon>
        <taxon>Juglandaceae</taxon>
        <taxon>Juglans</taxon>
    </lineage>
</organism>
<dbReference type="Gramene" id="Jr11_19960_p2">
    <property type="protein sequence ID" value="cds.Jr11_19960_p2"/>
    <property type="gene ID" value="Jr11_19960"/>
</dbReference>
<gene>
    <name evidence="2" type="ORF">F2P56_025321</name>
</gene>
<reference evidence="2" key="2">
    <citation type="submission" date="2020-03" db="EMBL/GenBank/DDBJ databases">
        <title>Walnut 2.0.</title>
        <authorList>
            <person name="Marrano A."/>
            <person name="Britton M."/>
            <person name="Zimin A.V."/>
            <person name="Zaini P.A."/>
            <person name="Workman R."/>
            <person name="Puiu D."/>
            <person name="Bianco L."/>
            <person name="Allen B.J."/>
            <person name="Troggio M."/>
            <person name="Leslie C.A."/>
            <person name="Timp W."/>
            <person name="Dendekar A."/>
            <person name="Salzberg S.L."/>
            <person name="Neale D.B."/>
        </authorList>
    </citation>
    <scope>NUCLEOTIDE SEQUENCE</scope>
    <source>
        <tissue evidence="2">Leaves</tissue>
    </source>
</reference>
<evidence type="ECO:0000313" key="3">
    <source>
        <dbReference type="Proteomes" id="UP000619265"/>
    </source>
</evidence>
<protein>
    <submittedName>
        <fullName evidence="2">Uncharacterized protein</fullName>
    </submittedName>
</protein>
<dbReference type="AlphaFoldDB" id="A0A833TTW2"/>
<reference evidence="2" key="1">
    <citation type="submission" date="2015-10" db="EMBL/GenBank/DDBJ databases">
        <authorList>
            <person name="Martinez-Garcia P.J."/>
            <person name="Crepeau M.W."/>
            <person name="Puiu D."/>
            <person name="Gonzalez-Ibeas D."/>
            <person name="Whalen J."/>
            <person name="Stevens K."/>
            <person name="Paul R."/>
            <person name="Butterfield T."/>
            <person name="Britton M."/>
            <person name="Reagan R."/>
            <person name="Chakraborty S."/>
            <person name="Walawage S.L."/>
            <person name="Vasquez-Gross H.A."/>
            <person name="Cardeno C."/>
            <person name="Famula R."/>
            <person name="Pratt K."/>
            <person name="Kuruganti S."/>
            <person name="Aradhya M.K."/>
            <person name="Leslie C.A."/>
            <person name="Dandekar A.M."/>
            <person name="Salzberg S.L."/>
            <person name="Wegrzyn J.L."/>
            <person name="Langley C.H."/>
            <person name="Neale D.B."/>
        </authorList>
    </citation>
    <scope>NUCLEOTIDE SEQUENCE</scope>
    <source>
        <tissue evidence="2">Leaves</tissue>
    </source>
</reference>
<dbReference type="Proteomes" id="UP000619265">
    <property type="component" value="Unassembled WGS sequence"/>
</dbReference>
<accession>A0A833TTW2</accession>
<keyword evidence="1" id="KW-0812">Transmembrane</keyword>
<dbReference type="EMBL" id="LIHL02000011">
    <property type="protein sequence ID" value="KAF5455781.1"/>
    <property type="molecule type" value="Genomic_DNA"/>
</dbReference>
<evidence type="ECO:0000313" key="2">
    <source>
        <dbReference type="EMBL" id="KAF5455781.1"/>
    </source>
</evidence>
<feature type="transmembrane region" description="Helical" evidence="1">
    <location>
        <begin position="25"/>
        <end position="50"/>
    </location>
</feature>
<comment type="caution">
    <text evidence="2">The sequence shown here is derived from an EMBL/GenBank/DDBJ whole genome shotgun (WGS) entry which is preliminary data.</text>
</comment>
<proteinExistence type="predicted"/>
<sequence>MSNHIDAFYRGPHQKEWIEFLSICLYPHIVVFLACIHSCFDLICFTRFMLTVQNKERPKSKKGQGVEIFRPEFSLEQLQWSSQSQYVCCWGKKWMSFLLWGKRNGDIKKNDLWMFLDHEFFPFKHGRSWNLVIVTDYAPSSVIL</sequence>
<name>A0A833TTW2_JUGRE</name>
<keyword evidence="1" id="KW-0472">Membrane</keyword>